<comment type="similarity">
    <text evidence="1 8">Belongs to the N(4)/N(6)-methyltransferase family.</text>
</comment>
<feature type="binding site" evidence="7">
    <location>
        <position position="189"/>
    </location>
    <ligand>
        <name>S-adenosyl-L-methionine</name>
        <dbReference type="ChEBI" id="CHEBI:59789"/>
    </ligand>
</feature>
<dbReference type="SUPFAM" id="SSF53335">
    <property type="entry name" value="S-adenosyl-L-methionine-dependent methyltransferases"/>
    <property type="match status" value="1"/>
</dbReference>
<dbReference type="Gene3D" id="3.40.50.150">
    <property type="entry name" value="Vaccinia Virus protein VP39"/>
    <property type="match status" value="1"/>
</dbReference>
<dbReference type="InterPro" id="IPR023095">
    <property type="entry name" value="Ade_MeTrfase_dom_2"/>
</dbReference>
<dbReference type="REBASE" id="135114">
    <property type="entry name" value="M.Bpe128ORF8340P"/>
</dbReference>
<dbReference type="PATRIC" id="fig|1702214.3.peg.1764"/>
<evidence type="ECO:0000256" key="5">
    <source>
        <dbReference type="ARBA" id="ARBA00022691"/>
    </source>
</evidence>
<feature type="binding site" evidence="7">
    <location>
        <position position="17"/>
    </location>
    <ligand>
        <name>S-adenosyl-L-methionine</name>
        <dbReference type="ChEBI" id="CHEBI:59789"/>
    </ligand>
</feature>
<dbReference type="InterPro" id="IPR012263">
    <property type="entry name" value="M_m6A_EcoRV"/>
</dbReference>
<evidence type="ECO:0000256" key="3">
    <source>
        <dbReference type="ARBA" id="ARBA00022603"/>
    </source>
</evidence>
<dbReference type="STRING" id="1702214.AL399_08340"/>
<dbReference type="GO" id="GO:0009007">
    <property type="term" value="F:site-specific DNA-methyltransferase (adenine-specific) activity"/>
    <property type="evidence" value="ECO:0007669"/>
    <property type="project" value="UniProtKB-UniRule"/>
</dbReference>
<sequence length="279" mass="31565">MVKNQLASPVVKWAGGKRQLLSELIPRVPRRFGMYCEPFLGGGAMLLALQPARAEVNDLNADLIAMYETIRDDVEVLIASLARHENTPEYFYTLRDADRHKEAYRNLPKVEKASRLLYLNKTCFNGLFRVNAAGEFNAPFGYYKHPNIVNAPVLRAVSSYFNQATIGFGHRDFTEVLADMPRGSFVYLDPPYDPVSDTANFTGYNQGGFGREDQVRLRQCCEALSSRGILFMLSNSDTPFICELYRDFRIEVVRAKRAINANGRKRGAVDEVIVRNYGD</sequence>
<name>A0A0Q4B6N5_9BACT</name>
<evidence type="ECO:0000313" key="9">
    <source>
        <dbReference type="EMBL" id="KQM08263.1"/>
    </source>
</evidence>
<dbReference type="GO" id="GO:0006298">
    <property type="term" value="P:mismatch repair"/>
    <property type="evidence" value="ECO:0007669"/>
    <property type="project" value="TreeGrafter"/>
</dbReference>
<evidence type="ECO:0000256" key="8">
    <source>
        <dbReference type="RuleBase" id="RU361257"/>
    </source>
</evidence>
<dbReference type="InterPro" id="IPR012327">
    <property type="entry name" value="MeTrfase_D12"/>
</dbReference>
<dbReference type="Proteomes" id="UP000054172">
    <property type="component" value="Unassembled WGS sequence"/>
</dbReference>
<keyword evidence="10" id="KW-1185">Reference proteome</keyword>
<evidence type="ECO:0000256" key="1">
    <source>
        <dbReference type="ARBA" id="ARBA00006594"/>
    </source>
</evidence>
<dbReference type="EMBL" id="LIIK01000051">
    <property type="protein sequence ID" value="KQM08263.1"/>
    <property type="molecule type" value="Genomic_DNA"/>
</dbReference>
<comment type="catalytic activity">
    <reaction evidence="6 8">
        <text>a 2'-deoxyadenosine in DNA + S-adenosyl-L-methionine = an N(6)-methyl-2'-deoxyadenosine in DNA + S-adenosyl-L-homocysteine + H(+)</text>
        <dbReference type="Rhea" id="RHEA:15197"/>
        <dbReference type="Rhea" id="RHEA-COMP:12418"/>
        <dbReference type="Rhea" id="RHEA-COMP:12419"/>
        <dbReference type="ChEBI" id="CHEBI:15378"/>
        <dbReference type="ChEBI" id="CHEBI:57856"/>
        <dbReference type="ChEBI" id="CHEBI:59789"/>
        <dbReference type="ChEBI" id="CHEBI:90615"/>
        <dbReference type="ChEBI" id="CHEBI:90616"/>
        <dbReference type="EC" id="2.1.1.72"/>
    </reaction>
</comment>
<dbReference type="InterPro" id="IPR029063">
    <property type="entry name" value="SAM-dependent_MTases_sf"/>
</dbReference>
<dbReference type="InterPro" id="IPR002052">
    <property type="entry name" value="DNA_methylase_N6_adenine_CS"/>
</dbReference>
<feature type="binding site" evidence="7">
    <location>
        <position position="58"/>
    </location>
    <ligand>
        <name>S-adenosyl-L-methionine</name>
        <dbReference type="ChEBI" id="CHEBI:59789"/>
    </ligand>
</feature>
<protein>
    <recommendedName>
        <fullName evidence="2 8">Site-specific DNA-methyltransferase (adenine-specific)</fullName>
        <ecNumber evidence="2 8">2.1.1.72</ecNumber>
    </recommendedName>
</protein>
<dbReference type="GO" id="GO:0009307">
    <property type="term" value="P:DNA restriction-modification system"/>
    <property type="evidence" value="ECO:0007669"/>
    <property type="project" value="InterPro"/>
</dbReference>
<dbReference type="GO" id="GO:0032259">
    <property type="term" value="P:methylation"/>
    <property type="evidence" value="ECO:0007669"/>
    <property type="project" value="UniProtKB-KW"/>
</dbReference>
<dbReference type="PANTHER" id="PTHR30481">
    <property type="entry name" value="DNA ADENINE METHYLASE"/>
    <property type="match status" value="1"/>
</dbReference>
<dbReference type="PANTHER" id="PTHR30481:SF3">
    <property type="entry name" value="DNA ADENINE METHYLASE"/>
    <property type="match status" value="1"/>
</dbReference>
<evidence type="ECO:0000256" key="4">
    <source>
        <dbReference type="ARBA" id="ARBA00022679"/>
    </source>
</evidence>
<dbReference type="PIRSF" id="PIRSF000398">
    <property type="entry name" value="M_m6A_EcoRV"/>
    <property type="match status" value="1"/>
</dbReference>
<keyword evidence="5 8" id="KW-0949">S-adenosyl-L-methionine</keyword>
<dbReference type="AlphaFoldDB" id="A0A0Q4B6N5"/>
<evidence type="ECO:0000256" key="6">
    <source>
        <dbReference type="ARBA" id="ARBA00047942"/>
    </source>
</evidence>
<dbReference type="NCBIfam" id="TIGR00571">
    <property type="entry name" value="dam"/>
    <property type="match status" value="1"/>
</dbReference>
<evidence type="ECO:0000256" key="2">
    <source>
        <dbReference type="ARBA" id="ARBA00011900"/>
    </source>
</evidence>
<evidence type="ECO:0000256" key="7">
    <source>
        <dbReference type="PIRSR" id="PIRSR000398-1"/>
    </source>
</evidence>
<feature type="binding site" evidence="7">
    <location>
        <position position="13"/>
    </location>
    <ligand>
        <name>S-adenosyl-L-methionine</name>
        <dbReference type="ChEBI" id="CHEBI:59789"/>
    </ligand>
</feature>
<dbReference type="EC" id="2.1.1.72" evidence="2 8"/>
<accession>A0A0Q4B6N5</accession>
<dbReference type="GO" id="GO:1904047">
    <property type="term" value="F:S-adenosyl-L-methionine binding"/>
    <property type="evidence" value="ECO:0007669"/>
    <property type="project" value="TreeGrafter"/>
</dbReference>
<dbReference type="Gene3D" id="1.10.1020.10">
    <property type="entry name" value="Adenine-specific Methyltransferase, Domain 2"/>
    <property type="match status" value="1"/>
</dbReference>
<proteinExistence type="inferred from homology"/>
<gene>
    <name evidence="9" type="ORF">AL399_08340</name>
</gene>
<reference evidence="9" key="1">
    <citation type="submission" date="2015-08" db="EMBL/GenBank/DDBJ databases">
        <title>Candidatus Bacteriodes Periocalifornicus.</title>
        <authorList>
            <person name="McLean J.S."/>
            <person name="Kelley S."/>
        </authorList>
    </citation>
    <scope>NUCLEOTIDE SEQUENCE [LARGE SCALE GENOMIC DNA]</scope>
    <source>
        <strain evidence="9">12B</strain>
    </source>
</reference>
<evidence type="ECO:0000313" key="10">
    <source>
        <dbReference type="Proteomes" id="UP000054172"/>
    </source>
</evidence>
<keyword evidence="4 8" id="KW-0808">Transferase</keyword>
<dbReference type="PROSITE" id="PS00092">
    <property type="entry name" value="N6_MTASE"/>
    <property type="match status" value="1"/>
</dbReference>
<dbReference type="PRINTS" id="PR00505">
    <property type="entry name" value="D12N6MTFRASE"/>
</dbReference>
<organism evidence="9 10">
    <name type="scientific">Candidatus [Bacteroides] periocalifornicus</name>
    <dbReference type="NCBI Taxonomy" id="1702214"/>
    <lineage>
        <taxon>Bacteria</taxon>
        <taxon>Pseudomonadati</taxon>
        <taxon>Bacteroidota</taxon>
    </lineage>
</organism>
<dbReference type="Pfam" id="PF02086">
    <property type="entry name" value="MethyltransfD12"/>
    <property type="match status" value="1"/>
</dbReference>
<comment type="caution">
    <text evidence="9">The sequence shown here is derived from an EMBL/GenBank/DDBJ whole genome shotgun (WGS) entry which is preliminary data.</text>
</comment>
<keyword evidence="3 8" id="KW-0489">Methyltransferase</keyword>
<dbReference type="GO" id="GO:0043565">
    <property type="term" value="F:sequence-specific DNA binding"/>
    <property type="evidence" value="ECO:0007669"/>
    <property type="project" value="TreeGrafter"/>
</dbReference>